<dbReference type="PANTHER" id="PTHR22946">
    <property type="entry name" value="DIENELACTONE HYDROLASE DOMAIN-CONTAINING PROTEIN-RELATED"/>
    <property type="match status" value="1"/>
</dbReference>
<dbReference type="InterPro" id="IPR002925">
    <property type="entry name" value="Dienelactn_hydro"/>
</dbReference>
<evidence type="ECO:0000259" key="2">
    <source>
        <dbReference type="Pfam" id="PF01738"/>
    </source>
</evidence>
<comment type="caution">
    <text evidence="3">The sequence shown here is derived from an EMBL/GenBank/DDBJ whole genome shotgun (WGS) entry which is preliminary data.</text>
</comment>
<dbReference type="Gene3D" id="3.40.50.1820">
    <property type="entry name" value="alpha/beta hydrolase"/>
    <property type="match status" value="1"/>
</dbReference>
<organism evidence="3 4">
    <name type="scientific">Sphingomonas oligophenolica</name>
    <dbReference type="NCBI Taxonomy" id="301154"/>
    <lineage>
        <taxon>Bacteria</taxon>
        <taxon>Pseudomonadati</taxon>
        <taxon>Pseudomonadota</taxon>
        <taxon>Alphaproteobacteria</taxon>
        <taxon>Sphingomonadales</taxon>
        <taxon>Sphingomonadaceae</taxon>
        <taxon>Sphingomonas</taxon>
    </lineage>
</organism>
<dbReference type="EMBL" id="JBDIME010000023">
    <property type="protein sequence ID" value="MEN2792064.1"/>
    <property type="molecule type" value="Genomic_DNA"/>
</dbReference>
<evidence type="ECO:0000313" key="3">
    <source>
        <dbReference type="EMBL" id="MEN2792064.1"/>
    </source>
</evidence>
<keyword evidence="4" id="KW-1185">Reference proteome</keyword>
<dbReference type="InterPro" id="IPR029058">
    <property type="entry name" value="AB_hydrolase_fold"/>
</dbReference>
<feature type="domain" description="Dienelactone hydrolase" evidence="2">
    <location>
        <begin position="20"/>
        <end position="196"/>
    </location>
</feature>
<evidence type="ECO:0000313" key="4">
    <source>
        <dbReference type="Proteomes" id="UP001419910"/>
    </source>
</evidence>
<name>A0ABU9Y8D4_9SPHN</name>
<proteinExistence type="predicted"/>
<reference evidence="3 4" key="1">
    <citation type="submission" date="2024-05" db="EMBL/GenBank/DDBJ databases">
        <authorList>
            <person name="Liu Q."/>
            <person name="Xin Y.-H."/>
        </authorList>
    </citation>
    <scope>NUCLEOTIDE SEQUENCE [LARGE SCALE GENOMIC DNA]</scope>
    <source>
        <strain evidence="3 4">CGMCC 1.10181</strain>
    </source>
</reference>
<protein>
    <submittedName>
        <fullName evidence="3">Dienelactone hydrolase family protein</fullName>
    </submittedName>
</protein>
<dbReference type="Proteomes" id="UP001419910">
    <property type="component" value="Unassembled WGS sequence"/>
</dbReference>
<dbReference type="RefSeq" id="WP_343890130.1">
    <property type="nucleotide sequence ID" value="NZ_BAAAEH010000029.1"/>
</dbReference>
<dbReference type="SUPFAM" id="SSF53474">
    <property type="entry name" value="alpha/beta-Hydrolases"/>
    <property type="match status" value="1"/>
</dbReference>
<gene>
    <name evidence="3" type="ORF">ABC974_20715</name>
</gene>
<keyword evidence="1 3" id="KW-0378">Hydrolase</keyword>
<accession>A0ABU9Y8D4</accession>
<evidence type="ECO:0000256" key="1">
    <source>
        <dbReference type="ARBA" id="ARBA00022801"/>
    </source>
</evidence>
<dbReference type="InterPro" id="IPR050261">
    <property type="entry name" value="FrsA_esterase"/>
</dbReference>
<sequence>MATHIHDQQSIFIESAGIKGLLGVPEPALGMVVFAHGSGSGRFSPRNNYVAEGLRSAGFATLLVDLLTQREEDDRANVFDIALLANRLAAATEWLLETPSIAALPVGYFGASTGAGAALLAASAAPRRIGAVVSRGGRPDLAGSPALARVRAPTQLIVGARDLPVIELNREAMRHLRCEHELVIVPNAHHLFEEPGTLDEVIGHATRWFRNHLVS</sequence>
<dbReference type="Pfam" id="PF01738">
    <property type="entry name" value="DLH"/>
    <property type="match status" value="1"/>
</dbReference>
<dbReference type="GO" id="GO:0016787">
    <property type="term" value="F:hydrolase activity"/>
    <property type="evidence" value="ECO:0007669"/>
    <property type="project" value="UniProtKB-KW"/>
</dbReference>
<dbReference type="PANTHER" id="PTHR22946:SF9">
    <property type="entry name" value="POLYKETIDE TRANSFERASE AF380"/>
    <property type="match status" value="1"/>
</dbReference>